<evidence type="ECO:0000256" key="10">
    <source>
        <dbReference type="NCBIfam" id="TIGR00215"/>
    </source>
</evidence>
<dbReference type="PANTHER" id="PTHR30372:SF4">
    <property type="entry name" value="LIPID-A-DISACCHARIDE SYNTHASE, MITOCHONDRIAL-RELATED"/>
    <property type="match status" value="1"/>
</dbReference>
<evidence type="ECO:0000256" key="11">
    <source>
        <dbReference type="SAM" id="MobiDB-lite"/>
    </source>
</evidence>
<sequence length="451" mass="49837">MTLKTIFISTGEVSGDLQGALLIDALKRQAEALGVELKIVALGGSRMAEAGATLLGDTTSIGSVGLLESLPFVLPTLQIQRRAKQYLRQHPPDLVLLIDYMGPNLSIGSFIRRQLPQVPAVYYIAPQDWVWSASSIVPRNTMTLVEMTDQILAIFPEEARYFEKKGASVSWIGHPLVDRMQSSPTREEARAALGIAPEQIAIALVPASRRQELKYMMPIVFEAAQQLQAKLEGNWELGIGNWELENSAASTNYQAPLFWIPLSLEAYRPAIEAAIQHYGLNATLVAGKTQEVLAAADLAITKSGTVNLELALLNVPQVVLYRVSRLTYSIGRLLKFSIPFMSPPNLVVMRPIVPELLQEQATPENLVKEALELLLNSEKRQQTLLGYQEMRQLLGEVGVCDRAAREILQLADSKKQKQKLSSPSFGYSVSQLREVDQNNLTPNPFPTREGE</sequence>
<keyword evidence="4" id="KW-0444">Lipid biosynthesis</keyword>
<dbReference type="EMBL" id="JAHHIF010000063">
    <property type="protein sequence ID" value="MBW4548483.1"/>
    <property type="molecule type" value="Genomic_DNA"/>
</dbReference>
<comment type="catalytic activity">
    <reaction evidence="9">
        <text>a lipid X + a UDP-2-N,3-O-bis[(3R)-3-hydroxyacyl]-alpha-D-glucosamine = a lipid A disaccharide + UDP + H(+)</text>
        <dbReference type="Rhea" id="RHEA:67828"/>
        <dbReference type="ChEBI" id="CHEBI:15378"/>
        <dbReference type="ChEBI" id="CHEBI:58223"/>
        <dbReference type="ChEBI" id="CHEBI:137748"/>
        <dbReference type="ChEBI" id="CHEBI:176338"/>
        <dbReference type="ChEBI" id="CHEBI:176343"/>
        <dbReference type="EC" id="2.4.1.182"/>
    </reaction>
</comment>
<dbReference type="GO" id="GO:0008915">
    <property type="term" value="F:lipid-A-disaccharide synthase activity"/>
    <property type="evidence" value="ECO:0007669"/>
    <property type="project" value="UniProtKB-UniRule"/>
</dbReference>
<feature type="region of interest" description="Disordered" evidence="11">
    <location>
        <begin position="413"/>
        <end position="451"/>
    </location>
</feature>
<gene>
    <name evidence="12" type="primary">lpxB</name>
    <name evidence="12" type="ORF">KME25_29195</name>
</gene>
<feature type="compositionally biased region" description="Polar residues" evidence="11">
    <location>
        <begin position="423"/>
        <end position="442"/>
    </location>
</feature>
<accession>A0A951PTJ0</accession>
<evidence type="ECO:0000256" key="5">
    <source>
        <dbReference type="ARBA" id="ARBA00022556"/>
    </source>
</evidence>
<name>A0A951PTJ0_9CYAN</name>
<organism evidence="12 13">
    <name type="scientific">Symplocastrum torsivum CPER-KK1</name>
    <dbReference type="NCBI Taxonomy" id="450513"/>
    <lineage>
        <taxon>Bacteria</taxon>
        <taxon>Bacillati</taxon>
        <taxon>Cyanobacteriota</taxon>
        <taxon>Cyanophyceae</taxon>
        <taxon>Oscillatoriophycideae</taxon>
        <taxon>Oscillatoriales</taxon>
        <taxon>Microcoleaceae</taxon>
        <taxon>Symplocastrum</taxon>
    </lineage>
</organism>
<dbReference type="AlphaFoldDB" id="A0A951PTJ0"/>
<dbReference type="GO" id="GO:0016020">
    <property type="term" value="C:membrane"/>
    <property type="evidence" value="ECO:0007669"/>
    <property type="project" value="GOC"/>
</dbReference>
<evidence type="ECO:0000256" key="8">
    <source>
        <dbReference type="ARBA" id="ARBA00023098"/>
    </source>
</evidence>
<keyword evidence="6 12" id="KW-0328">Glycosyltransferase</keyword>
<dbReference type="GO" id="GO:0009245">
    <property type="term" value="P:lipid A biosynthetic process"/>
    <property type="evidence" value="ECO:0007669"/>
    <property type="project" value="UniProtKB-UniRule"/>
</dbReference>
<comment type="caution">
    <text evidence="12">The sequence shown here is derived from an EMBL/GenBank/DDBJ whole genome shotgun (WGS) entry which is preliminary data.</text>
</comment>
<proteinExistence type="predicted"/>
<dbReference type="GO" id="GO:0005543">
    <property type="term" value="F:phospholipid binding"/>
    <property type="evidence" value="ECO:0007669"/>
    <property type="project" value="TreeGrafter"/>
</dbReference>
<evidence type="ECO:0000313" key="13">
    <source>
        <dbReference type="Proteomes" id="UP000753908"/>
    </source>
</evidence>
<evidence type="ECO:0000256" key="4">
    <source>
        <dbReference type="ARBA" id="ARBA00022516"/>
    </source>
</evidence>
<evidence type="ECO:0000256" key="7">
    <source>
        <dbReference type="ARBA" id="ARBA00022679"/>
    </source>
</evidence>
<dbReference type="Pfam" id="PF02684">
    <property type="entry name" value="LpxB"/>
    <property type="match status" value="2"/>
</dbReference>
<comment type="function">
    <text evidence="1">Condensation of UDP-2,3-diacylglucosamine and 2,3-diacylglucosamine-1-phosphate to form lipid A disaccharide, a precursor of lipid A, a phosphorylated glycolipid that anchors the lipopolysaccharide to the outer membrane of the cell.</text>
</comment>
<evidence type="ECO:0000256" key="9">
    <source>
        <dbReference type="ARBA" id="ARBA00048975"/>
    </source>
</evidence>
<evidence type="ECO:0000256" key="3">
    <source>
        <dbReference type="ARBA" id="ARBA00020902"/>
    </source>
</evidence>
<protein>
    <recommendedName>
        <fullName evidence="3 10">Lipid-A-disaccharide synthase</fullName>
        <ecNumber evidence="2 10">2.4.1.182</ecNumber>
    </recommendedName>
</protein>
<evidence type="ECO:0000256" key="2">
    <source>
        <dbReference type="ARBA" id="ARBA00012687"/>
    </source>
</evidence>
<reference evidence="12" key="1">
    <citation type="submission" date="2021-05" db="EMBL/GenBank/DDBJ databases">
        <authorList>
            <person name="Pietrasiak N."/>
            <person name="Ward R."/>
            <person name="Stajich J.E."/>
            <person name="Kurbessoian T."/>
        </authorList>
    </citation>
    <scope>NUCLEOTIDE SEQUENCE</scope>
    <source>
        <strain evidence="12">CPER-KK1</strain>
    </source>
</reference>
<dbReference type="SUPFAM" id="SSF53756">
    <property type="entry name" value="UDP-Glycosyltransferase/glycogen phosphorylase"/>
    <property type="match status" value="1"/>
</dbReference>
<keyword evidence="5" id="KW-0441">Lipid A biosynthesis</keyword>
<keyword evidence="7 12" id="KW-0808">Transferase</keyword>
<dbReference type="PANTHER" id="PTHR30372">
    <property type="entry name" value="LIPID-A-DISACCHARIDE SYNTHASE"/>
    <property type="match status" value="1"/>
</dbReference>
<evidence type="ECO:0000256" key="6">
    <source>
        <dbReference type="ARBA" id="ARBA00022676"/>
    </source>
</evidence>
<evidence type="ECO:0000313" key="12">
    <source>
        <dbReference type="EMBL" id="MBW4548483.1"/>
    </source>
</evidence>
<dbReference type="EC" id="2.4.1.182" evidence="2 10"/>
<dbReference type="InterPro" id="IPR003835">
    <property type="entry name" value="Glyco_trans_19"/>
</dbReference>
<dbReference type="Proteomes" id="UP000753908">
    <property type="component" value="Unassembled WGS sequence"/>
</dbReference>
<evidence type="ECO:0000256" key="1">
    <source>
        <dbReference type="ARBA" id="ARBA00002056"/>
    </source>
</evidence>
<keyword evidence="8" id="KW-0443">Lipid metabolism</keyword>
<reference evidence="12" key="2">
    <citation type="journal article" date="2022" name="Microbiol. Resour. Announc.">
        <title>Metagenome Sequencing to Explore Phylogenomics of Terrestrial Cyanobacteria.</title>
        <authorList>
            <person name="Ward R.D."/>
            <person name="Stajich J.E."/>
            <person name="Johansen J.R."/>
            <person name="Huntemann M."/>
            <person name="Clum A."/>
            <person name="Foster B."/>
            <person name="Foster B."/>
            <person name="Roux S."/>
            <person name="Palaniappan K."/>
            <person name="Varghese N."/>
            <person name="Mukherjee S."/>
            <person name="Reddy T.B.K."/>
            <person name="Daum C."/>
            <person name="Copeland A."/>
            <person name="Chen I.A."/>
            <person name="Ivanova N.N."/>
            <person name="Kyrpides N.C."/>
            <person name="Shapiro N."/>
            <person name="Eloe-Fadrosh E.A."/>
            <person name="Pietrasiak N."/>
        </authorList>
    </citation>
    <scope>NUCLEOTIDE SEQUENCE</scope>
    <source>
        <strain evidence="12">CPER-KK1</strain>
    </source>
</reference>
<dbReference type="NCBIfam" id="TIGR00215">
    <property type="entry name" value="lpxB"/>
    <property type="match status" value="1"/>
</dbReference>